<accession>A0AAF0C559</accession>
<evidence type="ECO:0000313" key="2">
    <source>
        <dbReference type="Proteomes" id="UP000032568"/>
    </source>
</evidence>
<name>A0AAF0C559_9GAMM</name>
<dbReference type="RefSeq" id="WP_044830701.1">
    <property type="nucleotide sequence ID" value="NZ_CP059735.1"/>
</dbReference>
<sequence length="199" mass="22175">MSFYHRIKVFCFQPLVLISAGIALLWSFADLSERFVTDNISGNSRDKSLVHKEFLSRIISSEQQKDIAALYDKYRVTENNASQEKESVGLSLKEQQEQQGVLKQVFVGDLKIELKAVISQGAPAGNSPIEGKNSTVQQQLKALLLVSNAKAGTAEVQEFANNSLVHGYRLSINNNVQVSLTRTLEQGEQQITLTMYQIK</sequence>
<dbReference type="AlphaFoldDB" id="A0AAF0C559"/>
<proteinExistence type="predicted"/>
<dbReference type="KEGG" id="tact:SG35_007785"/>
<dbReference type="Proteomes" id="UP000032568">
    <property type="component" value="Chromosome"/>
</dbReference>
<keyword evidence="2" id="KW-1185">Reference proteome</keyword>
<organism evidence="1 2">
    <name type="scientific">Thalassomonas actiniarum</name>
    <dbReference type="NCBI Taxonomy" id="485447"/>
    <lineage>
        <taxon>Bacteria</taxon>
        <taxon>Pseudomonadati</taxon>
        <taxon>Pseudomonadota</taxon>
        <taxon>Gammaproteobacteria</taxon>
        <taxon>Alteromonadales</taxon>
        <taxon>Colwelliaceae</taxon>
        <taxon>Thalassomonas</taxon>
    </lineage>
</organism>
<protein>
    <submittedName>
        <fullName evidence="1">Uncharacterized protein</fullName>
    </submittedName>
</protein>
<gene>
    <name evidence="1" type="ORF">SG35_007785</name>
</gene>
<evidence type="ECO:0000313" key="1">
    <source>
        <dbReference type="EMBL" id="WDE00525.1"/>
    </source>
</evidence>
<reference evidence="1 2" key="1">
    <citation type="journal article" date="2015" name="Genome Announc.">
        <title>Draft Genome Sequences of Marine Isolates of Thalassomonas viridans and Thalassomonas actiniarum.</title>
        <authorList>
            <person name="Olonade I."/>
            <person name="van Zyl L.J."/>
            <person name="Trindade M."/>
        </authorList>
    </citation>
    <scope>NUCLEOTIDE SEQUENCE [LARGE SCALE GENOMIC DNA]</scope>
    <source>
        <strain evidence="1 2">A5K-106</strain>
    </source>
</reference>
<dbReference type="EMBL" id="CP059735">
    <property type="protein sequence ID" value="WDE00525.1"/>
    <property type="molecule type" value="Genomic_DNA"/>
</dbReference>
<reference evidence="1 2" key="2">
    <citation type="journal article" date="2022" name="Mar. Drugs">
        <title>Bioassay-Guided Fractionation Leads to the Detection of Cholic Acid Generated by the Rare Thalassomonas sp.</title>
        <authorList>
            <person name="Pheiffer F."/>
            <person name="Schneider Y.K."/>
            <person name="Hansen E.H."/>
            <person name="Andersen J.H."/>
            <person name="Isaksson J."/>
            <person name="Busche T."/>
            <person name="R C."/>
            <person name="Kalinowski J."/>
            <person name="Zyl L.V."/>
            <person name="Trindade M."/>
        </authorList>
    </citation>
    <scope>NUCLEOTIDE SEQUENCE [LARGE SCALE GENOMIC DNA]</scope>
    <source>
        <strain evidence="1 2">A5K-106</strain>
    </source>
</reference>